<gene>
    <name evidence="2" type="ORF">FHU38_000808</name>
</gene>
<dbReference type="EMBL" id="JAAOYM010000001">
    <property type="protein sequence ID" value="NIJ10464.1"/>
    <property type="molecule type" value="Genomic_DNA"/>
</dbReference>
<accession>A0A7X5ZP90</accession>
<organism evidence="2 3">
    <name type="scientific">Saccharomonospora amisosensis</name>
    <dbReference type="NCBI Taxonomy" id="1128677"/>
    <lineage>
        <taxon>Bacteria</taxon>
        <taxon>Bacillati</taxon>
        <taxon>Actinomycetota</taxon>
        <taxon>Actinomycetes</taxon>
        <taxon>Pseudonocardiales</taxon>
        <taxon>Pseudonocardiaceae</taxon>
        <taxon>Saccharomonospora</taxon>
    </lineage>
</organism>
<sequence length="226" mass="23228">MQVKTREQRWRQWLRSRVRAHPAALVRRSLATVLFLLAVALAAIPGTGVGGEALVNVVVTAREVPSGTELTADDVKVAAVPAGMGPDGALGETSDAIGRHLIGAARAGEPLTDTRLAERRRSPPGTATVPIRLADARIAELLRPGTRVDVVSPGRADGDDSDESGDLKQVVASGVTVVAVPDEGAAARDGPAADNQGALVLLSAPADTATRLAAVSLGQPITVTLR</sequence>
<dbReference type="RefSeq" id="WP_167166592.1">
    <property type="nucleotide sequence ID" value="NZ_JAAOYM010000001.1"/>
</dbReference>
<evidence type="ECO:0000259" key="1">
    <source>
        <dbReference type="SMART" id="SM00858"/>
    </source>
</evidence>
<dbReference type="Pfam" id="PF08666">
    <property type="entry name" value="SAF"/>
    <property type="match status" value="1"/>
</dbReference>
<dbReference type="Pfam" id="PF16976">
    <property type="entry name" value="RcpC"/>
    <property type="match status" value="1"/>
</dbReference>
<dbReference type="AlphaFoldDB" id="A0A7X5ZP90"/>
<dbReference type="CDD" id="cd11614">
    <property type="entry name" value="SAF_CpaB_FlgA_like"/>
    <property type="match status" value="1"/>
</dbReference>
<dbReference type="InterPro" id="IPR013974">
    <property type="entry name" value="SAF"/>
</dbReference>
<evidence type="ECO:0000313" key="2">
    <source>
        <dbReference type="EMBL" id="NIJ10464.1"/>
    </source>
</evidence>
<evidence type="ECO:0000313" key="3">
    <source>
        <dbReference type="Proteomes" id="UP000545493"/>
    </source>
</evidence>
<dbReference type="Gene3D" id="3.90.1210.10">
    <property type="entry name" value="Antifreeze-like/N-acetylneuraminic acid synthase C-terminal domain"/>
    <property type="match status" value="1"/>
</dbReference>
<feature type="domain" description="SAF" evidence="1">
    <location>
        <begin position="55"/>
        <end position="117"/>
    </location>
</feature>
<keyword evidence="3" id="KW-1185">Reference proteome</keyword>
<dbReference type="SMART" id="SM00858">
    <property type="entry name" value="SAF"/>
    <property type="match status" value="1"/>
</dbReference>
<reference evidence="2 3" key="1">
    <citation type="submission" date="2020-03" db="EMBL/GenBank/DDBJ databases">
        <title>Sequencing the genomes of 1000 actinobacteria strains.</title>
        <authorList>
            <person name="Klenk H.-P."/>
        </authorList>
    </citation>
    <scope>NUCLEOTIDE SEQUENCE [LARGE SCALE GENOMIC DNA]</scope>
    <source>
        <strain evidence="2 3">DSM 45685</strain>
    </source>
</reference>
<dbReference type="Proteomes" id="UP000545493">
    <property type="component" value="Unassembled WGS sequence"/>
</dbReference>
<comment type="caution">
    <text evidence="2">The sequence shown here is derived from an EMBL/GenBank/DDBJ whole genome shotgun (WGS) entry which is preliminary data.</text>
</comment>
<proteinExistence type="predicted"/>
<name>A0A7X5ZP90_9PSEU</name>
<protein>
    <submittedName>
        <fullName evidence="2">Flp pilus assembly protein CpaB</fullName>
    </submittedName>
</protein>
<dbReference type="InterPro" id="IPR031571">
    <property type="entry name" value="RcpC_dom"/>
</dbReference>